<accession>E0TAX9</accession>
<proteinExistence type="predicted"/>
<evidence type="ECO:0000313" key="1">
    <source>
        <dbReference type="EMBL" id="ADM08188.1"/>
    </source>
</evidence>
<dbReference type="KEGG" id="pbr:PB2503_00537"/>
<sequence length="27" mass="3073">MIGKFEHTKTAAFRAFETSEKKKVEAS</sequence>
<keyword evidence="2" id="KW-1185">Reference proteome</keyword>
<dbReference type="EMBL" id="CP002156">
    <property type="protein sequence ID" value="ADM08188.1"/>
    <property type="molecule type" value="Genomic_DNA"/>
</dbReference>
<protein>
    <submittedName>
        <fullName evidence="1">Uncharacterized protein</fullName>
    </submittedName>
</protein>
<evidence type="ECO:0000313" key="2">
    <source>
        <dbReference type="Proteomes" id="UP000001302"/>
    </source>
</evidence>
<reference evidence="1 2" key="2">
    <citation type="journal article" date="2011" name="J. Bacteriol.">
        <title>Complete genome sequence of strain HTCC2503T of Parvularcula bermudensis, the type species of the order "Parvularculales" in the class Alphaproteobacteria.</title>
        <authorList>
            <person name="Oh H.M."/>
            <person name="Kang I."/>
            <person name="Vergin K.L."/>
            <person name="Kang D."/>
            <person name="Rhee K.H."/>
            <person name="Giovannoni S.J."/>
            <person name="Cho J.C."/>
        </authorList>
    </citation>
    <scope>NUCLEOTIDE SEQUENCE [LARGE SCALE GENOMIC DNA]</scope>
    <source>
        <strain evidence="2">ATCC BAA-594 / HTCC2503 / KCTC 12087</strain>
    </source>
</reference>
<dbReference type="HOGENOM" id="CLU_3414870_0_0_5"/>
<reference evidence="2" key="1">
    <citation type="submission" date="2010-08" db="EMBL/GenBank/DDBJ databases">
        <title>Genome sequence of Parvularcula bermudensis HTCC2503.</title>
        <authorList>
            <person name="Kang D.-M."/>
            <person name="Oh H.-M."/>
            <person name="Cho J.-C."/>
        </authorList>
    </citation>
    <scope>NUCLEOTIDE SEQUENCE [LARGE SCALE GENOMIC DNA]</scope>
    <source>
        <strain evidence="2">ATCC BAA-594 / HTCC2503 / KCTC 12087</strain>
    </source>
</reference>
<dbReference type="Proteomes" id="UP000001302">
    <property type="component" value="Chromosome"/>
</dbReference>
<organism evidence="1 2">
    <name type="scientific">Parvularcula bermudensis (strain ATCC BAA-594 / HTCC2503 / KCTC 12087)</name>
    <dbReference type="NCBI Taxonomy" id="314260"/>
    <lineage>
        <taxon>Bacteria</taxon>
        <taxon>Pseudomonadati</taxon>
        <taxon>Pseudomonadota</taxon>
        <taxon>Alphaproteobacteria</taxon>
        <taxon>Parvularculales</taxon>
        <taxon>Parvularculaceae</taxon>
        <taxon>Parvularcula</taxon>
    </lineage>
</organism>
<gene>
    <name evidence="1" type="ordered locus">PB2503_00537</name>
</gene>
<name>E0TAX9_PARBH</name>
<dbReference type="AlphaFoldDB" id="E0TAX9"/>
<dbReference type="STRING" id="314260.PB2503_00537"/>